<dbReference type="AlphaFoldDB" id="A0A918TPZ3"/>
<protein>
    <submittedName>
        <fullName evidence="2">Uncharacterized protein</fullName>
    </submittedName>
</protein>
<evidence type="ECO:0000313" key="2">
    <source>
        <dbReference type="EMBL" id="GHC55799.1"/>
    </source>
</evidence>
<reference evidence="2" key="2">
    <citation type="submission" date="2020-09" db="EMBL/GenBank/DDBJ databases">
        <authorList>
            <person name="Sun Q."/>
            <person name="Kim S."/>
        </authorList>
    </citation>
    <scope>NUCLEOTIDE SEQUENCE</scope>
    <source>
        <strain evidence="2">KCTC 23310</strain>
    </source>
</reference>
<evidence type="ECO:0000256" key="1">
    <source>
        <dbReference type="SAM" id="MobiDB-lite"/>
    </source>
</evidence>
<keyword evidence="3" id="KW-1185">Reference proteome</keyword>
<comment type="caution">
    <text evidence="2">The sequence shown here is derived from an EMBL/GenBank/DDBJ whole genome shotgun (WGS) entry which is preliminary data.</text>
</comment>
<feature type="region of interest" description="Disordered" evidence="1">
    <location>
        <begin position="111"/>
        <end position="143"/>
    </location>
</feature>
<gene>
    <name evidence="2" type="ORF">GCM10007315_18720</name>
</gene>
<feature type="region of interest" description="Disordered" evidence="1">
    <location>
        <begin position="1"/>
        <end position="24"/>
    </location>
</feature>
<accession>A0A918TPZ3</accession>
<evidence type="ECO:0000313" key="3">
    <source>
        <dbReference type="Proteomes" id="UP000638981"/>
    </source>
</evidence>
<feature type="compositionally biased region" description="Gly residues" evidence="1">
    <location>
        <begin position="128"/>
        <end position="143"/>
    </location>
</feature>
<dbReference type="EMBL" id="BMYJ01000005">
    <property type="protein sequence ID" value="GHC55799.1"/>
    <property type="molecule type" value="Genomic_DNA"/>
</dbReference>
<sequence length="143" mass="14483">MAGEQDKARSGKDGAKPSDAGDVGGAFFQKDGAFPLHMRGPAAQDFAAKGWDLPEAGGGWAHGRVKRKMAGATMQMIAGKDILQMLAFIFGDGGAQDGEVKAAVKPSLKRGGATAVQAADKDDAIGPPWGGGAFDKGQKAIGG</sequence>
<dbReference type="Proteomes" id="UP000638981">
    <property type="component" value="Unassembled WGS sequence"/>
</dbReference>
<reference evidence="2" key="1">
    <citation type="journal article" date="2014" name="Int. J. Syst. Evol. Microbiol.">
        <title>Complete genome sequence of Corynebacterium casei LMG S-19264T (=DSM 44701T), isolated from a smear-ripened cheese.</title>
        <authorList>
            <consortium name="US DOE Joint Genome Institute (JGI-PGF)"/>
            <person name="Walter F."/>
            <person name="Albersmeier A."/>
            <person name="Kalinowski J."/>
            <person name="Ruckert C."/>
        </authorList>
    </citation>
    <scope>NUCLEOTIDE SEQUENCE</scope>
    <source>
        <strain evidence="2">KCTC 23310</strain>
    </source>
</reference>
<proteinExistence type="predicted"/>
<feature type="compositionally biased region" description="Basic and acidic residues" evidence="1">
    <location>
        <begin position="1"/>
        <end position="16"/>
    </location>
</feature>
<name>A0A918TPZ3_9RHOB</name>
<organism evidence="2 3">
    <name type="scientific">Neogemmobacter tilapiae</name>
    <dbReference type="NCBI Taxonomy" id="875041"/>
    <lineage>
        <taxon>Bacteria</taxon>
        <taxon>Pseudomonadati</taxon>
        <taxon>Pseudomonadota</taxon>
        <taxon>Alphaproteobacteria</taxon>
        <taxon>Rhodobacterales</taxon>
        <taxon>Paracoccaceae</taxon>
        <taxon>Neogemmobacter</taxon>
    </lineage>
</organism>